<evidence type="ECO:0000313" key="2">
    <source>
        <dbReference type="EMBL" id="KAL1798433.1"/>
    </source>
</evidence>
<feature type="compositionally biased region" description="Polar residues" evidence="1">
    <location>
        <begin position="1"/>
        <end position="16"/>
    </location>
</feature>
<keyword evidence="3" id="KW-1185">Reference proteome</keyword>
<evidence type="ECO:0000313" key="3">
    <source>
        <dbReference type="Proteomes" id="UP001578633"/>
    </source>
</evidence>
<feature type="compositionally biased region" description="Pro residues" evidence="1">
    <location>
        <begin position="18"/>
        <end position="28"/>
    </location>
</feature>
<organism evidence="2 3">
    <name type="scientific">Alternaria dauci</name>
    <dbReference type="NCBI Taxonomy" id="48095"/>
    <lineage>
        <taxon>Eukaryota</taxon>
        <taxon>Fungi</taxon>
        <taxon>Dikarya</taxon>
        <taxon>Ascomycota</taxon>
        <taxon>Pezizomycotina</taxon>
        <taxon>Dothideomycetes</taxon>
        <taxon>Pleosporomycetidae</taxon>
        <taxon>Pleosporales</taxon>
        <taxon>Pleosporineae</taxon>
        <taxon>Pleosporaceae</taxon>
        <taxon>Alternaria</taxon>
        <taxon>Alternaria sect. Porri</taxon>
    </lineage>
</organism>
<sequence>MFQFTSLVSNPFGSQSTPPEPPPEPPVVPEEAATTPNPFPFLRLPLELREQIYSIYFNPADHLVRSTELEAKGFFGGVYQWDFDLLRVNKQVYEEAKKVWRRENIFVKVATPWPSAGMYRVYLMATEGVPELLEYTATTLGGIRGRLNHISSEGLVPIVCTDARADAFKSYHAVVQITAPFHGIVPEHMVVMLVDDLHLFTRTWYYSALSYPMLNERLSTNFVLRNPYAEYNDGGEEGTAGEQEQQEGLGIPIALQRKLLLPFEHVKGLHGTSIHGYSAAVREELARLQAKPIPTLRESVESSTDFMLAGDAALASLPDANDNNNDDSDAEAANQDAALQALELYRKAFHAIHILVHGRTRRILADDFFHDNITSGRYAGQTGITVRVVLRLKLVSRTIAAYNKLGQWGEAAFWGFRTVRMLQETLHTDFEHFLTDFIDGSDAGFIYVRAGIAFWNMEKDKEAWLGELISYADEPVAESGHLWATARKYIKPAARADVRKELQGYGVPQAIISLFGDVATGEDAVESMVADDGSSTSAE</sequence>
<dbReference type="RefSeq" id="XP_069309017.1">
    <property type="nucleotide sequence ID" value="XM_069449216.1"/>
</dbReference>
<evidence type="ECO:0000256" key="1">
    <source>
        <dbReference type="SAM" id="MobiDB-lite"/>
    </source>
</evidence>
<comment type="caution">
    <text evidence="2">The sequence shown here is derived from an EMBL/GenBank/DDBJ whole genome shotgun (WGS) entry which is preliminary data.</text>
</comment>
<proteinExistence type="predicted"/>
<gene>
    <name evidence="2" type="ORF">ACET3X_002470</name>
</gene>
<protein>
    <submittedName>
        <fullName evidence="2">Uncharacterized protein</fullName>
    </submittedName>
</protein>
<dbReference type="Proteomes" id="UP001578633">
    <property type="component" value="Chromosome 2"/>
</dbReference>
<feature type="region of interest" description="Disordered" evidence="1">
    <location>
        <begin position="1"/>
        <end position="32"/>
    </location>
</feature>
<accession>A0ABR3UQV2</accession>
<dbReference type="GeneID" id="96082792"/>
<reference evidence="2 3" key="1">
    <citation type="submission" date="2024-09" db="EMBL/GenBank/DDBJ databases">
        <title>T2T genomes of carrot and Alternaria dauci and their utility for understanding host-pathogen interaction during carrot leaf blight disease.</title>
        <authorList>
            <person name="Liu W."/>
            <person name="Xu S."/>
            <person name="Ou C."/>
            <person name="Liu X."/>
            <person name="Zhuang F."/>
            <person name="Deng X.W."/>
        </authorList>
    </citation>
    <scope>NUCLEOTIDE SEQUENCE [LARGE SCALE GENOMIC DNA]</scope>
    <source>
        <strain evidence="2 3">A2016</strain>
    </source>
</reference>
<dbReference type="EMBL" id="JBHGVX010000002">
    <property type="protein sequence ID" value="KAL1798433.1"/>
    <property type="molecule type" value="Genomic_DNA"/>
</dbReference>
<name>A0ABR3UQV2_9PLEO</name>